<sequence length="660" mass="71980">MSTAVVANSLSSLIALSSNPPKYPRHPSQEVLDPLVLYIARVPGSKDIFLTTLKPRQKTVTAEDVTSSLYYMHVNQLEDDLQDAKGSMDEQPRKVGDISGKQLNRVGRKPLPPYPQLPPQGVPEPPQKDHPSYQYPRPDTGGQPQLDKKPATSSAGETLQSEASLPIPSSQQRRPLGPRPIGYEYQSANHTPGIENLPPSKRVERRPVLPPRPGLGVPNESLPSRGRSESPANRYETSASGTSDSKSTDTPNQLPSRSHQSLDAPVYLRRQSSETVAPENVSITLIRRDPGSGGQWNVGTITITSALDGSLSSGQQRRSPYAKPRGIPRRIIVEITNPGYSKFLPPKRPPLYATPAPEGTVSAGDDEESVRWKDFAYLGNPPIRASEETNPDDDEVFRREVWVGGAGFWDRNLRKRGSGSVDMSGTADFPAYNTDPSSPRINENERPGFGDSGSDARRSSEAGDLFAKPMAKGDVFTSPWDGRCEFSTGTNGRSLKCKHVLPIGNSPARQVSELRFNLPTTSTFSSRHLAASMGSLSGSEANRSSVFSQGIRKHLLASHHRRHGQGESPPTAAAQVKRDNYFDDGDGDDDDDDADVRPGLDRRLSIELGQEKAGGGPGGKRTKLGKLIVEDEGLRMLDLVVAVNMGLWWRAWEKIDCGDR</sequence>
<reference evidence="2" key="1">
    <citation type="submission" date="2021-03" db="EMBL/GenBank/DDBJ databases">
        <title>Comparative genomics and phylogenomic investigation of the class Geoglossomycetes provide insights into ecological specialization and systematics.</title>
        <authorList>
            <person name="Melie T."/>
            <person name="Pirro S."/>
            <person name="Miller A.N."/>
            <person name="Quandt A."/>
        </authorList>
    </citation>
    <scope>NUCLEOTIDE SEQUENCE</scope>
    <source>
        <strain evidence="2">GBOQ0MN5Z8</strain>
    </source>
</reference>
<feature type="compositionally biased region" description="Pro residues" evidence="1">
    <location>
        <begin position="110"/>
        <end position="125"/>
    </location>
</feature>
<evidence type="ECO:0000313" key="3">
    <source>
        <dbReference type="Proteomes" id="UP000698800"/>
    </source>
</evidence>
<feature type="compositionally biased region" description="Polar residues" evidence="1">
    <location>
        <begin position="151"/>
        <end position="173"/>
    </location>
</feature>
<evidence type="ECO:0000256" key="1">
    <source>
        <dbReference type="SAM" id="MobiDB-lite"/>
    </source>
</evidence>
<protein>
    <submittedName>
        <fullName evidence="2">Uncharacterized protein</fullName>
    </submittedName>
</protein>
<comment type="caution">
    <text evidence="2">The sequence shown here is derived from an EMBL/GenBank/DDBJ whole genome shotgun (WGS) entry which is preliminary data.</text>
</comment>
<evidence type="ECO:0000313" key="2">
    <source>
        <dbReference type="EMBL" id="KAH0542390.1"/>
    </source>
</evidence>
<feature type="region of interest" description="Disordered" evidence="1">
    <location>
        <begin position="558"/>
        <end position="598"/>
    </location>
</feature>
<feature type="compositionally biased region" description="Basic and acidic residues" evidence="1">
    <location>
        <begin position="84"/>
        <end position="96"/>
    </location>
</feature>
<gene>
    <name evidence="2" type="ORF">FGG08_003235</name>
</gene>
<dbReference type="OrthoDB" id="5426191at2759"/>
<accession>A0A9P8HYS2</accession>
<feature type="region of interest" description="Disordered" evidence="1">
    <location>
        <begin position="417"/>
        <end position="460"/>
    </location>
</feature>
<feature type="compositionally biased region" description="Polar residues" evidence="1">
    <location>
        <begin position="235"/>
        <end position="261"/>
    </location>
</feature>
<feature type="compositionally biased region" description="Acidic residues" evidence="1">
    <location>
        <begin position="582"/>
        <end position="594"/>
    </location>
</feature>
<feature type="region of interest" description="Disordered" evidence="1">
    <location>
        <begin position="84"/>
        <end position="280"/>
    </location>
</feature>
<keyword evidence="3" id="KW-1185">Reference proteome</keyword>
<dbReference type="Proteomes" id="UP000698800">
    <property type="component" value="Unassembled WGS sequence"/>
</dbReference>
<feature type="compositionally biased region" description="Basic and acidic residues" evidence="1">
    <location>
        <begin position="442"/>
        <end position="460"/>
    </location>
</feature>
<name>A0A9P8HYS2_9PEZI</name>
<proteinExistence type="predicted"/>
<dbReference type="EMBL" id="JAGHQL010000055">
    <property type="protein sequence ID" value="KAH0542390.1"/>
    <property type="molecule type" value="Genomic_DNA"/>
</dbReference>
<dbReference type="AlphaFoldDB" id="A0A9P8HYS2"/>
<organism evidence="2 3">
    <name type="scientific">Glutinoglossum americanum</name>
    <dbReference type="NCBI Taxonomy" id="1670608"/>
    <lineage>
        <taxon>Eukaryota</taxon>
        <taxon>Fungi</taxon>
        <taxon>Dikarya</taxon>
        <taxon>Ascomycota</taxon>
        <taxon>Pezizomycotina</taxon>
        <taxon>Geoglossomycetes</taxon>
        <taxon>Geoglossales</taxon>
        <taxon>Geoglossaceae</taxon>
        <taxon>Glutinoglossum</taxon>
    </lineage>
</organism>